<name>A0A0V1LUB1_9BILA</name>
<comment type="caution">
    <text evidence="1">The sequence shown here is derived from an EMBL/GenBank/DDBJ whole genome shotgun (WGS) entry which is preliminary data.</text>
</comment>
<organism evidence="1 2">
    <name type="scientific">Trichinella nativa</name>
    <dbReference type="NCBI Taxonomy" id="6335"/>
    <lineage>
        <taxon>Eukaryota</taxon>
        <taxon>Metazoa</taxon>
        <taxon>Ecdysozoa</taxon>
        <taxon>Nematoda</taxon>
        <taxon>Enoplea</taxon>
        <taxon>Dorylaimia</taxon>
        <taxon>Trichinellida</taxon>
        <taxon>Trichinellidae</taxon>
        <taxon>Trichinella</taxon>
    </lineage>
</organism>
<keyword evidence="2" id="KW-1185">Reference proteome</keyword>
<accession>A0A0V1LUB1</accession>
<proteinExistence type="predicted"/>
<dbReference type="EMBL" id="JYDW01000007">
    <property type="protein sequence ID" value="KRZ62702.1"/>
    <property type="molecule type" value="Genomic_DNA"/>
</dbReference>
<reference evidence="1 2" key="1">
    <citation type="submission" date="2015-05" db="EMBL/GenBank/DDBJ databases">
        <title>Evolution of Trichinella species and genotypes.</title>
        <authorList>
            <person name="Korhonen P.K."/>
            <person name="Edoardo P."/>
            <person name="Giuseppe L.R."/>
            <person name="Gasser R.B."/>
        </authorList>
    </citation>
    <scope>NUCLEOTIDE SEQUENCE [LARGE SCALE GENOMIC DNA]</scope>
    <source>
        <strain evidence="1">ISS10</strain>
    </source>
</reference>
<evidence type="ECO:0000313" key="2">
    <source>
        <dbReference type="Proteomes" id="UP000054721"/>
    </source>
</evidence>
<dbReference type="Proteomes" id="UP000054721">
    <property type="component" value="Unassembled WGS sequence"/>
</dbReference>
<protein>
    <submittedName>
        <fullName evidence="1">Uncharacterized protein</fullName>
    </submittedName>
</protein>
<dbReference type="AlphaFoldDB" id="A0A0V1LUB1"/>
<sequence length="121" mass="13772">MPTHGEIQHRPKTLSNQCFIHFCNLSFFTAWRIDVCRRILEWQLALAWTNLPFSKVVDCWRDGSFICCGGALFETVPCGAILKICIILFSWLNISDVSTDCFSDLEISNLDLPFLLLTVLG</sequence>
<evidence type="ECO:0000313" key="1">
    <source>
        <dbReference type="EMBL" id="KRZ62702.1"/>
    </source>
</evidence>
<gene>
    <name evidence="1" type="ORF">T02_15803</name>
</gene>